<reference evidence="1 2" key="1">
    <citation type="submission" date="2009-01" db="EMBL/GenBank/DDBJ databases">
        <authorList>
            <person name="Fulton L."/>
            <person name="Clifton S."/>
            <person name="Fulton B."/>
            <person name="Xu J."/>
            <person name="Minx P."/>
            <person name="Pepin K.H."/>
            <person name="Johnson M."/>
            <person name="Bhonagiri V."/>
            <person name="Nash W.E."/>
            <person name="Mardis E.R."/>
            <person name="Wilson R.K."/>
        </authorList>
    </citation>
    <scope>NUCLEOTIDE SEQUENCE [LARGE SCALE GENOMIC DNA]</scope>
    <source>
        <strain evidence="2">DSM 10507 / JCM 14656 / S5a33</strain>
    </source>
</reference>
<accession>C0CN46</accession>
<dbReference type="Proteomes" id="UP000003100">
    <property type="component" value="Unassembled WGS sequence"/>
</dbReference>
<protein>
    <recommendedName>
        <fullName evidence="3">HTH tetR-type domain-containing protein</fullName>
    </recommendedName>
</protein>
<gene>
    <name evidence="1" type="ORF">RUMHYD_02284</name>
</gene>
<dbReference type="PATRIC" id="fig|476272.21.peg.1717"/>
<reference evidence="1 2" key="2">
    <citation type="submission" date="2009-02" db="EMBL/GenBank/DDBJ databases">
        <title>Draft genome sequence of Blautia hydrogenotrophica DSM 10507 (Ruminococcus hydrogenotrophicus DSM 10507).</title>
        <authorList>
            <person name="Sudarsanam P."/>
            <person name="Ley R."/>
            <person name="Guruge J."/>
            <person name="Turnbaugh P.J."/>
            <person name="Mahowald M."/>
            <person name="Liep D."/>
            <person name="Gordon J."/>
        </authorList>
    </citation>
    <scope>NUCLEOTIDE SEQUENCE [LARGE SCALE GENOMIC DNA]</scope>
    <source>
        <strain evidence="2">DSM 10507 / JCM 14656 / S5a33</strain>
    </source>
</reference>
<dbReference type="EMBL" id="ACBZ01000123">
    <property type="protein sequence ID" value="EEG48834.1"/>
    <property type="molecule type" value="Genomic_DNA"/>
</dbReference>
<evidence type="ECO:0008006" key="3">
    <source>
        <dbReference type="Google" id="ProtNLM"/>
    </source>
</evidence>
<dbReference type="eggNOG" id="COG1309">
    <property type="taxonomic scope" value="Bacteria"/>
</dbReference>
<dbReference type="Gene3D" id="1.10.357.10">
    <property type="entry name" value="Tetracycline Repressor, domain 2"/>
    <property type="match status" value="1"/>
</dbReference>
<keyword evidence="2" id="KW-1185">Reference proteome</keyword>
<sequence length="171" mass="19984">MTSTGSIYTRFGDKQGLFKAIVEPVVQEMRHRFIQVQEDFHKMDEEQQMADMKSYSAEGMRGIVIFMYEHFNEFYLLLDASYGTEFQNFVDEMVDIEVSYTYKYMETIGCESVKSGLVTEDFIHIVTTAYFNGVFEIIRHQLDKDAALRYVDMLGKYHIAGFDTIFSPMKD</sequence>
<organism evidence="1 2">
    <name type="scientific">Blautia hydrogenotrophica (strain DSM 10507 / JCM 14656 / S5a33)</name>
    <name type="common">Ruminococcus hydrogenotrophicus</name>
    <dbReference type="NCBI Taxonomy" id="476272"/>
    <lineage>
        <taxon>Bacteria</taxon>
        <taxon>Bacillati</taxon>
        <taxon>Bacillota</taxon>
        <taxon>Clostridia</taxon>
        <taxon>Lachnospirales</taxon>
        <taxon>Lachnospiraceae</taxon>
        <taxon>Blautia</taxon>
    </lineage>
</organism>
<dbReference type="AlphaFoldDB" id="C0CN46"/>
<dbReference type="HOGENOM" id="CLU_069356_6_0_9"/>
<evidence type="ECO:0000313" key="2">
    <source>
        <dbReference type="Proteomes" id="UP000003100"/>
    </source>
</evidence>
<proteinExistence type="predicted"/>
<evidence type="ECO:0000313" key="1">
    <source>
        <dbReference type="EMBL" id="EEG48834.1"/>
    </source>
</evidence>
<name>C0CN46_BLAHS</name>
<comment type="caution">
    <text evidence="1">The sequence shown here is derived from an EMBL/GenBank/DDBJ whole genome shotgun (WGS) entry which is preliminary data.</text>
</comment>